<evidence type="ECO:0000313" key="1">
    <source>
        <dbReference type="EMBL" id="ORY99177.1"/>
    </source>
</evidence>
<protein>
    <submittedName>
        <fullName evidence="1">Uncharacterized protein</fullName>
    </submittedName>
</protein>
<organism evidence="1 2">
    <name type="scientific">Syncephalastrum racemosum</name>
    <name type="common">Filamentous fungus</name>
    <dbReference type="NCBI Taxonomy" id="13706"/>
    <lineage>
        <taxon>Eukaryota</taxon>
        <taxon>Fungi</taxon>
        <taxon>Fungi incertae sedis</taxon>
        <taxon>Mucoromycota</taxon>
        <taxon>Mucoromycotina</taxon>
        <taxon>Mucoromycetes</taxon>
        <taxon>Mucorales</taxon>
        <taxon>Syncephalastraceae</taxon>
        <taxon>Syncephalastrum</taxon>
    </lineage>
</organism>
<sequence>MLLKPCQYSKETREHFGATFLVSLHERTRDSLLCEAHDIDAVFAAISDIIYGFQDGKISSKECARRLMAISSQKTKAVEGVLFALAKLVPKLPKNILLESAHFGESEIWSSIFDPISSAVVADVDQDVLLRWCNVKAPENDDAADAARTQPDAIICQLEQLT</sequence>
<dbReference type="Proteomes" id="UP000242180">
    <property type="component" value="Unassembled WGS sequence"/>
</dbReference>
<dbReference type="AlphaFoldDB" id="A0A1X2HJD9"/>
<evidence type="ECO:0000313" key="2">
    <source>
        <dbReference type="Proteomes" id="UP000242180"/>
    </source>
</evidence>
<gene>
    <name evidence="1" type="ORF">BCR43DRAFT_221296</name>
</gene>
<dbReference type="EMBL" id="MCGN01000003">
    <property type="protein sequence ID" value="ORY99177.1"/>
    <property type="molecule type" value="Genomic_DNA"/>
</dbReference>
<keyword evidence="2" id="KW-1185">Reference proteome</keyword>
<proteinExistence type="predicted"/>
<comment type="caution">
    <text evidence="1">The sequence shown here is derived from an EMBL/GenBank/DDBJ whole genome shotgun (WGS) entry which is preliminary data.</text>
</comment>
<dbReference type="InParanoid" id="A0A1X2HJD9"/>
<name>A0A1X2HJD9_SYNRA</name>
<reference evidence="1 2" key="1">
    <citation type="submission" date="2016-07" db="EMBL/GenBank/DDBJ databases">
        <title>Pervasive Adenine N6-methylation of Active Genes in Fungi.</title>
        <authorList>
            <consortium name="DOE Joint Genome Institute"/>
            <person name="Mondo S.J."/>
            <person name="Dannebaum R.O."/>
            <person name="Kuo R.C."/>
            <person name="Labutti K."/>
            <person name="Haridas S."/>
            <person name="Kuo A."/>
            <person name="Salamov A."/>
            <person name="Ahrendt S.R."/>
            <person name="Lipzen A."/>
            <person name="Sullivan W."/>
            <person name="Andreopoulos W.B."/>
            <person name="Clum A."/>
            <person name="Lindquist E."/>
            <person name="Daum C."/>
            <person name="Ramamoorthy G.K."/>
            <person name="Gryganskyi A."/>
            <person name="Culley D."/>
            <person name="Magnuson J.K."/>
            <person name="James T.Y."/>
            <person name="O'Malley M.A."/>
            <person name="Stajich J.E."/>
            <person name="Spatafora J.W."/>
            <person name="Visel A."/>
            <person name="Grigoriev I.V."/>
        </authorList>
    </citation>
    <scope>NUCLEOTIDE SEQUENCE [LARGE SCALE GENOMIC DNA]</scope>
    <source>
        <strain evidence="1 2">NRRL 2496</strain>
    </source>
</reference>
<dbReference type="OrthoDB" id="2277921at2759"/>
<accession>A0A1X2HJD9</accession>